<comment type="caution">
    <text evidence="1">The sequence shown here is derived from an EMBL/GenBank/DDBJ whole genome shotgun (WGS) entry which is preliminary data.</text>
</comment>
<protein>
    <recommendedName>
        <fullName evidence="3">Ecdysteroid UDP-glucosyltransferase</fullName>
    </recommendedName>
</protein>
<evidence type="ECO:0000313" key="1">
    <source>
        <dbReference type="EMBL" id="GBP21527.1"/>
    </source>
</evidence>
<dbReference type="Proteomes" id="UP000299102">
    <property type="component" value="Unassembled WGS sequence"/>
</dbReference>
<dbReference type="EMBL" id="BGZK01000129">
    <property type="protein sequence ID" value="GBP21527.1"/>
    <property type="molecule type" value="Genomic_DNA"/>
</dbReference>
<evidence type="ECO:0008006" key="3">
    <source>
        <dbReference type="Google" id="ProtNLM"/>
    </source>
</evidence>
<gene>
    <name evidence="1" type="ORF">EVAR_12128_1</name>
</gene>
<reference evidence="1 2" key="1">
    <citation type="journal article" date="2019" name="Commun. Biol.">
        <title>The bagworm genome reveals a unique fibroin gene that provides high tensile strength.</title>
        <authorList>
            <person name="Kono N."/>
            <person name="Nakamura H."/>
            <person name="Ohtoshi R."/>
            <person name="Tomita M."/>
            <person name="Numata K."/>
            <person name="Arakawa K."/>
        </authorList>
    </citation>
    <scope>NUCLEOTIDE SEQUENCE [LARGE SCALE GENOMIC DNA]</scope>
</reference>
<keyword evidence="2" id="KW-1185">Reference proteome</keyword>
<evidence type="ECO:0000313" key="2">
    <source>
        <dbReference type="Proteomes" id="UP000299102"/>
    </source>
</evidence>
<name>A0A4C1U5X1_EUMVA</name>
<proteinExistence type="predicted"/>
<organism evidence="1 2">
    <name type="scientific">Eumeta variegata</name>
    <name type="common">Bagworm moth</name>
    <name type="synonym">Eumeta japonica</name>
    <dbReference type="NCBI Taxonomy" id="151549"/>
    <lineage>
        <taxon>Eukaryota</taxon>
        <taxon>Metazoa</taxon>
        <taxon>Ecdysozoa</taxon>
        <taxon>Arthropoda</taxon>
        <taxon>Hexapoda</taxon>
        <taxon>Insecta</taxon>
        <taxon>Pterygota</taxon>
        <taxon>Neoptera</taxon>
        <taxon>Endopterygota</taxon>
        <taxon>Lepidoptera</taxon>
        <taxon>Glossata</taxon>
        <taxon>Ditrysia</taxon>
        <taxon>Tineoidea</taxon>
        <taxon>Psychidae</taxon>
        <taxon>Oiketicinae</taxon>
        <taxon>Eumeta</taxon>
    </lineage>
</organism>
<accession>A0A4C1U5X1</accession>
<sequence length="76" mass="8382">MHVERLIKPLRIAKEDAGRSLSLRMKLSLLLSLVYASDAYRILVVFPTPGRSHSILGQGFVDTLSQAGHEVRPAVV</sequence>
<dbReference type="OrthoDB" id="5835829at2759"/>
<dbReference type="AlphaFoldDB" id="A0A4C1U5X1"/>